<gene>
    <name evidence="1" type="ORF">B1B_06537</name>
</gene>
<reference evidence="1" key="1">
    <citation type="submission" date="2013-08" db="EMBL/GenBank/DDBJ databases">
        <authorList>
            <person name="Mendez C."/>
            <person name="Richter M."/>
            <person name="Ferrer M."/>
            <person name="Sanchez J."/>
        </authorList>
    </citation>
    <scope>NUCLEOTIDE SEQUENCE</scope>
</reference>
<proteinExistence type="predicted"/>
<accession>T1B964</accession>
<reference evidence="1" key="2">
    <citation type="journal article" date="2014" name="ISME J.">
        <title>Microbial stratification in low pH oxic and suboxic macroscopic growths along an acid mine drainage.</title>
        <authorList>
            <person name="Mendez-Garcia C."/>
            <person name="Mesa V."/>
            <person name="Sprenger R.R."/>
            <person name="Richter M."/>
            <person name="Diez M.S."/>
            <person name="Solano J."/>
            <person name="Bargiela R."/>
            <person name="Golyshina O.V."/>
            <person name="Manteca A."/>
            <person name="Ramos J.L."/>
            <person name="Gallego J.R."/>
            <person name="Llorente I."/>
            <person name="Martins Dos Santos V.A."/>
            <person name="Jensen O.N."/>
            <person name="Pelaez A.I."/>
            <person name="Sanchez J."/>
            <person name="Ferrer M."/>
        </authorList>
    </citation>
    <scope>NUCLEOTIDE SEQUENCE</scope>
</reference>
<evidence type="ECO:0000313" key="1">
    <source>
        <dbReference type="EMBL" id="EQD64988.1"/>
    </source>
</evidence>
<dbReference type="EMBL" id="AUZY01004127">
    <property type="protein sequence ID" value="EQD64988.1"/>
    <property type="molecule type" value="Genomic_DNA"/>
</dbReference>
<organism evidence="1">
    <name type="scientific">mine drainage metagenome</name>
    <dbReference type="NCBI Taxonomy" id="410659"/>
    <lineage>
        <taxon>unclassified sequences</taxon>
        <taxon>metagenomes</taxon>
        <taxon>ecological metagenomes</taxon>
    </lineage>
</organism>
<protein>
    <submittedName>
        <fullName evidence="1">Uncharacterized protein</fullName>
    </submittedName>
</protein>
<dbReference type="AlphaFoldDB" id="T1B964"/>
<sequence length="133" mass="14854">MSKATQRRSRRLAGERRRIERRLHRAGNTPNLGGPLLGRANIAYELSERAHGIAHGGMGMIAKVVKRAGLAKEIDSVLHLLKIHKPYHESDHVLNIAYNSLCGGRRLEDIELRRNDAVFLDALGVPPCRTRPP</sequence>
<feature type="non-terminal residue" evidence="1">
    <location>
        <position position="133"/>
    </location>
</feature>
<name>T1B964_9ZZZZ</name>
<comment type="caution">
    <text evidence="1">The sequence shown here is derived from an EMBL/GenBank/DDBJ whole genome shotgun (WGS) entry which is preliminary data.</text>
</comment>